<proteinExistence type="predicted"/>
<feature type="transmembrane region" description="Helical" evidence="1">
    <location>
        <begin position="130"/>
        <end position="149"/>
    </location>
</feature>
<feature type="transmembrane region" description="Helical" evidence="1">
    <location>
        <begin position="302"/>
        <end position="325"/>
    </location>
</feature>
<gene>
    <name evidence="2" type="ORF">UFOPK2195_00374</name>
</gene>
<feature type="transmembrane region" description="Helical" evidence="1">
    <location>
        <begin position="193"/>
        <end position="212"/>
    </location>
</feature>
<protein>
    <submittedName>
        <fullName evidence="2">Unannotated protein</fullName>
    </submittedName>
</protein>
<accession>A0A6J6KMK3</accession>
<evidence type="ECO:0000313" key="2">
    <source>
        <dbReference type="EMBL" id="CAB4649149.1"/>
    </source>
</evidence>
<feature type="transmembrane region" description="Helical" evidence="1">
    <location>
        <begin position="224"/>
        <end position="249"/>
    </location>
</feature>
<evidence type="ECO:0000256" key="1">
    <source>
        <dbReference type="SAM" id="Phobius"/>
    </source>
</evidence>
<feature type="transmembrane region" description="Helical" evidence="1">
    <location>
        <begin position="796"/>
        <end position="812"/>
    </location>
</feature>
<dbReference type="AlphaFoldDB" id="A0A6J6KMK3"/>
<feature type="transmembrane region" description="Helical" evidence="1">
    <location>
        <begin position="261"/>
        <end position="282"/>
    </location>
</feature>
<feature type="transmembrane region" description="Helical" evidence="1">
    <location>
        <begin position="371"/>
        <end position="392"/>
    </location>
</feature>
<feature type="transmembrane region" description="Helical" evidence="1">
    <location>
        <begin position="332"/>
        <end position="351"/>
    </location>
</feature>
<feature type="transmembrane region" description="Helical" evidence="1">
    <location>
        <begin position="422"/>
        <end position="444"/>
    </location>
</feature>
<sequence length="820" mass="90716">MSDDLTFPSDSGVEAEAKTLGGWAVFAQRFEANSAYWKRLSAIIVVGGATILLFLTMQPELIFRNNTPTGGDMGAHVWAPAFLRDHLLTQFKLSGWSMDWYSGLPVYRFYMVIPALMIVLIDVVLPYGIAIKIVAVLGILTLPFCTWLFGRFARLAYPFPELMAIGATIFLYDESFTIYGGNIASTMAGEFSFSISLSLAVLAFAFFARGLFTGKYFVTSAVLIALSALSHGIVLLFVFGGVALMLVVWAKREQLGLGLKVLALATLLSSFWIVPFVGSHAYMTDMKYEPRPSGATDSFVAMFFPLHIVWDILITAFAVIGFFVHFRKKNRIITWMGVYCILLAIGVFVAQNSLPVIGLLWNPRILPFFYLLRYFLFAIGVFEFLVFVNRVLTLEKMVRGNAASVPSDEGVSSEIPSARDKFGFNFSVLAGFTLFVALVLGFRFQELPFGGVQVSAEGKSQYVWGPFRGPSANDGFVDGWARWNFTGYEGKAAYGEYFGVVQTMKALGQDPQQGCGRALWENNGELNKYGTTMSLMLLPFWTDGCIGSMEGLFFEAAGSTPYHFITAAAMSKQSSNPVRELRYDNNDAAKGVRYLQELGVKYFMGFTPEAIAAASGQEALTEVARSGPWVVYRVAQSEIVVPLAVQPVVVDLADNDPRERWLEVGTSWFQQPDLWTTPVADAGPDEWQRVQAVVEMEKRDGEPGSSSRRVDVVAPSAPIAPVALEPVVVSNIDIGQDSINFNVDKVGVPVLVRVSYFPNWKVSGADGPYRVAPNLMVVIPTSTEVSMNFGWSMRDVFAYLLTFAGIAWIVIYRRNLKRFY</sequence>
<organism evidence="2">
    <name type="scientific">freshwater metagenome</name>
    <dbReference type="NCBI Taxonomy" id="449393"/>
    <lineage>
        <taxon>unclassified sequences</taxon>
        <taxon>metagenomes</taxon>
        <taxon>ecological metagenomes</taxon>
    </lineage>
</organism>
<keyword evidence="1" id="KW-0472">Membrane</keyword>
<reference evidence="2" key="1">
    <citation type="submission" date="2020-05" db="EMBL/GenBank/DDBJ databases">
        <authorList>
            <person name="Chiriac C."/>
            <person name="Salcher M."/>
            <person name="Ghai R."/>
            <person name="Kavagutti S V."/>
        </authorList>
    </citation>
    <scope>NUCLEOTIDE SEQUENCE</scope>
</reference>
<feature type="transmembrane region" description="Helical" evidence="1">
    <location>
        <begin position="107"/>
        <end position="125"/>
    </location>
</feature>
<dbReference type="EMBL" id="CAEZWH010000047">
    <property type="protein sequence ID" value="CAB4649149.1"/>
    <property type="molecule type" value="Genomic_DNA"/>
</dbReference>
<keyword evidence="1" id="KW-0812">Transmembrane</keyword>
<feature type="transmembrane region" description="Helical" evidence="1">
    <location>
        <begin position="36"/>
        <end position="57"/>
    </location>
</feature>
<keyword evidence="1" id="KW-1133">Transmembrane helix</keyword>
<name>A0A6J6KMK3_9ZZZZ</name>